<evidence type="ECO:0000313" key="1">
    <source>
        <dbReference type="EMBL" id="PTQ57482.1"/>
    </source>
</evidence>
<proteinExistence type="predicted"/>
<accession>A0A2R6Y4A4</accession>
<protein>
    <submittedName>
        <fullName evidence="1">Uncharacterized protein</fullName>
    </submittedName>
</protein>
<comment type="caution">
    <text evidence="1">The sequence shown here is derived from an EMBL/GenBank/DDBJ whole genome shotgun (WGS) entry which is preliminary data.</text>
</comment>
<organism evidence="1 2">
    <name type="scientific">Candidatus Carbonibacillus altaicus</name>
    <dbReference type="NCBI Taxonomy" id="2163959"/>
    <lineage>
        <taxon>Bacteria</taxon>
        <taxon>Bacillati</taxon>
        <taxon>Bacillota</taxon>
        <taxon>Bacilli</taxon>
        <taxon>Bacillales</taxon>
        <taxon>Candidatus Carbonibacillus</taxon>
    </lineage>
</organism>
<dbReference type="AlphaFoldDB" id="A0A2R6Y4A4"/>
<dbReference type="Proteomes" id="UP000244338">
    <property type="component" value="Unassembled WGS sequence"/>
</dbReference>
<evidence type="ECO:0000313" key="2">
    <source>
        <dbReference type="Proteomes" id="UP000244338"/>
    </source>
</evidence>
<reference evidence="2" key="1">
    <citation type="journal article" date="2018" name="Sci. Rep.">
        <title>Lignite coal burning seam in the remote Altai Mountains harbors a hydrogen-driven thermophilic microbial community.</title>
        <authorList>
            <person name="Kadnikov V.V."/>
            <person name="Mardanov A.V."/>
            <person name="Ivasenko D.A."/>
            <person name="Antsiferov D.V."/>
            <person name="Beletsky A.V."/>
            <person name="Karnachuk O.V."/>
            <person name="Ravin N.V."/>
        </authorList>
    </citation>
    <scope>NUCLEOTIDE SEQUENCE [LARGE SCALE GENOMIC DNA]</scope>
</reference>
<sequence>MIHVPSIHLTSLPHAHLICRTRDIIRSNDTFIVFCPRIPHA</sequence>
<dbReference type="EMBL" id="PEBX01000006">
    <property type="protein sequence ID" value="PTQ57482.1"/>
    <property type="molecule type" value="Genomic_DNA"/>
</dbReference>
<gene>
    <name evidence="1" type="ORF">BSOLF_1360</name>
</gene>
<name>A0A2R6Y4A4_9BACL</name>